<dbReference type="CDD" id="cd05233">
    <property type="entry name" value="SDR_c"/>
    <property type="match status" value="1"/>
</dbReference>
<dbReference type="Gene3D" id="3.40.50.720">
    <property type="entry name" value="NAD(P)-binding Rossmann-like Domain"/>
    <property type="match status" value="1"/>
</dbReference>
<dbReference type="InterPro" id="IPR020904">
    <property type="entry name" value="Sc_DH/Rdtase_CS"/>
</dbReference>
<dbReference type="EMBL" id="CAAHFG010000001">
    <property type="protein sequence ID" value="VGO13930.1"/>
    <property type="molecule type" value="Genomic_DNA"/>
</dbReference>
<evidence type="ECO:0000256" key="1">
    <source>
        <dbReference type="ARBA" id="ARBA00006484"/>
    </source>
</evidence>
<evidence type="ECO:0000313" key="3">
    <source>
        <dbReference type="Proteomes" id="UP000366872"/>
    </source>
</evidence>
<keyword evidence="3" id="KW-1185">Reference proteome</keyword>
<sequence>MKRFENKNIIVTGSAGGVGQQIALQYATEGAFVVLVDLRKPEETMELIKKANGKSDFVICDISDENQIKAMAVAVGEKCNGKVDVLVNNAGFNGKANLIKDMNLSDWNYTLSVNLTGTMLVSREIIPFLINNKSGAIVNVASNVGKRGLPYRSDYVCSKWALLGFTQTLALELVDEKIRVNAVCPGPIDGDRVEELVKMHAEVEGQSSEQMHKAWEDVPMKRFIDPQEVTNVILFLSSNDSSAMTGQALNITGGMLMN</sequence>
<dbReference type="RefSeq" id="WP_136079460.1">
    <property type="nucleotide sequence ID" value="NZ_CAAHFG010000001.1"/>
</dbReference>
<dbReference type="InterPro" id="IPR036291">
    <property type="entry name" value="NAD(P)-bd_dom_sf"/>
</dbReference>
<dbReference type="PRINTS" id="PR00081">
    <property type="entry name" value="GDHRDH"/>
</dbReference>
<protein>
    <submittedName>
        <fullName evidence="2">Glucose 1-dehydrogenase 2</fullName>
    </submittedName>
</protein>
<dbReference type="SUPFAM" id="SSF51735">
    <property type="entry name" value="NAD(P)-binding Rossmann-fold domains"/>
    <property type="match status" value="1"/>
</dbReference>
<dbReference type="Proteomes" id="UP000366872">
    <property type="component" value="Unassembled WGS sequence"/>
</dbReference>
<proteinExistence type="inferred from homology"/>
<dbReference type="PANTHER" id="PTHR42760:SF105">
    <property type="entry name" value="SORBITOL-6-PHOSPHATE 2-DEHYDROGENASE"/>
    <property type="match status" value="1"/>
</dbReference>
<dbReference type="FunFam" id="3.40.50.720:FF:000084">
    <property type="entry name" value="Short-chain dehydrogenase reductase"/>
    <property type="match status" value="1"/>
</dbReference>
<dbReference type="Pfam" id="PF13561">
    <property type="entry name" value="adh_short_C2"/>
    <property type="match status" value="1"/>
</dbReference>
<dbReference type="PANTHER" id="PTHR42760">
    <property type="entry name" value="SHORT-CHAIN DEHYDROGENASES/REDUCTASES FAMILY MEMBER"/>
    <property type="match status" value="1"/>
</dbReference>
<gene>
    <name evidence="2" type="primary">ycdF</name>
    <name evidence="2" type="ORF">PDESU_02487</name>
</gene>
<organism evidence="2 3">
    <name type="scientific">Pontiella desulfatans</name>
    <dbReference type="NCBI Taxonomy" id="2750659"/>
    <lineage>
        <taxon>Bacteria</taxon>
        <taxon>Pseudomonadati</taxon>
        <taxon>Kiritimatiellota</taxon>
        <taxon>Kiritimatiellia</taxon>
        <taxon>Kiritimatiellales</taxon>
        <taxon>Pontiellaceae</taxon>
        <taxon>Pontiella</taxon>
    </lineage>
</organism>
<dbReference type="PROSITE" id="PS00061">
    <property type="entry name" value="ADH_SHORT"/>
    <property type="match status" value="1"/>
</dbReference>
<name>A0A6C2U1S7_PONDE</name>
<accession>A0A6C2U1S7</accession>
<reference evidence="2 3" key="1">
    <citation type="submission" date="2019-04" db="EMBL/GenBank/DDBJ databases">
        <authorList>
            <person name="Van Vliet M D."/>
        </authorList>
    </citation>
    <scope>NUCLEOTIDE SEQUENCE [LARGE SCALE GENOMIC DNA]</scope>
    <source>
        <strain evidence="2 3">F1</strain>
    </source>
</reference>
<dbReference type="AlphaFoldDB" id="A0A6C2U1S7"/>
<dbReference type="NCBIfam" id="NF009466">
    <property type="entry name" value="PRK12826.1-2"/>
    <property type="match status" value="1"/>
</dbReference>
<comment type="similarity">
    <text evidence="1">Belongs to the short-chain dehydrogenases/reductases (SDR) family.</text>
</comment>
<dbReference type="GO" id="GO:0016616">
    <property type="term" value="F:oxidoreductase activity, acting on the CH-OH group of donors, NAD or NADP as acceptor"/>
    <property type="evidence" value="ECO:0007669"/>
    <property type="project" value="TreeGrafter"/>
</dbReference>
<dbReference type="InterPro" id="IPR002347">
    <property type="entry name" value="SDR_fam"/>
</dbReference>
<evidence type="ECO:0000313" key="2">
    <source>
        <dbReference type="EMBL" id="VGO13930.1"/>
    </source>
</evidence>
<dbReference type="PRINTS" id="PR00080">
    <property type="entry name" value="SDRFAMILY"/>
</dbReference>